<feature type="binding site" evidence="14">
    <location>
        <position position="272"/>
    </location>
    <ligand>
        <name>ATP</name>
        <dbReference type="ChEBI" id="CHEBI:30616"/>
    </ligand>
</feature>
<dbReference type="InterPro" id="IPR017441">
    <property type="entry name" value="Protein_kinase_ATP_BS"/>
</dbReference>
<evidence type="ECO:0000259" key="18">
    <source>
        <dbReference type="PROSITE" id="PS50002"/>
    </source>
</evidence>
<evidence type="ECO:0000256" key="10">
    <source>
        <dbReference type="ARBA" id="ARBA00023288"/>
    </source>
</evidence>
<keyword evidence="10" id="KW-0449">Lipoprotein</keyword>
<comment type="caution">
    <text evidence="20">The sequence shown here is derived from an EMBL/GenBank/DDBJ whole genome shotgun (WGS) entry which is preliminary data.</text>
</comment>
<evidence type="ECO:0000256" key="3">
    <source>
        <dbReference type="ARBA" id="ARBA00022679"/>
    </source>
</evidence>
<keyword evidence="2" id="KW-0597">Phosphoprotein</keyword>
<evidence type="ECO:0000256" key="8">
    <source>
        <dbReference type="ARBA" id="ARBA00022999"/>
    </source>
</evidence>
<evidence type="ECO:0000256" key="6">
    <source>
        <dbReference type="ARBA" id="ARBA00022777"/>
    </source>
</evidence>
<evidence type="ECO:0000256" key="16">
    <source>
        <dbReference type="SAM" id="MobiDB-lite"/>
    </source>
</evidence>
<keyword evidence="5 14" id="KW-0547">Nucleotide-binding</keyword>
<dbReference type="InterPro" id="IPR050198">
    <property type="entry name" value="Non-receptor_tyrosine_kinases"/>
</dbReference>
<feature type="domain" description="SH3" evidence="18">
    <location>
        <begin position="60"/>
        <end position="123"/>
    </location>
</feature>
<feature type="domain" description="Protein kinase" evidence="19">
    <location>
        <begin position="244"/>
        <end position="502"/>
    </location>
</feature>
<evidence type="ECO:0000256" key="14">
    <source>
        <dbReference type="PROSITE-ProRule" id="PRU10141"/>
    </source>
</evidence>
<dbReference type="SMART" id="SM00219">
    <property type="entry name" value="TyrKc"/>
    <property type="match status" value="1"/>
</dbReference>
<evidence type="ECO:0000256" key="1">
    <source>
        <dbReference type="ARBA" id="ARBA00022443"/>
    </source>
</evidence>
<dbReference type="InterPro" id="IPR001245">
    <property type="entry name" value="Ser-Thr/Tyr_kinase_cat_dom"/>
</dbReference>
<dbReference type="InterPro" id="IPR011009">
    <property type="entry name" value="Kinase-like_dom_sf"/>
</dbReference>
<protein>
    <recommendedName>
        <fullName evidence="15">Tyrosine-protein kinase</fullName>
        <ecNumber evidence="15">2.7.10.2</ecNumber>
    </recommendedName>
</protein>
<dbReference type="InterPro" id="IPR001452">
    <property type="entry name" value="SH3_domain"/>
</dbReference>
<keyword evidence="6 15" id="KW-0418">Kinase</keyword>
<dbReference type="PROSITE" id="PS00107">
    <property type="entry name" value="PROTEIN_KINASE_ATP"/>
    <property type="match status" value="1"/>
</dbReference>
<dbReference type="Pfam" id="PF00018">
    <property type="entry name" value="SH3_1"/>
    <property type="match status" value="1"/>
</dbReference>
<dbReference type="InterPro" id="IPR036028">
    <property type="entry name" value="SH3-like_dom_sf"/>
</dbReference>
<dbReference type="PROSITE" id="PS50011">
    <property type="entry name" value="PROTEIN_KINASE_DOM"/>
    <property type="match status" value="1"/>
</dbReference>
<dbReference type="EMBL" id="JBHFQA010000001">
    <property type="protein sequence ID" value="KAL2103401.1"/>
    <property type="molecule type" value="Genomic_DNA"/>
</dbReference>
<keyword evidence="7 14" id="KW-0067">ATP-binding</keyword>
<dbReference type="Proteomes" id="UP001591681">
    <property type="component" value="Unassembled WGS sequence"/>
</dbReference>
<dbReference type="Gene3D" id="1.10.510.10">
    <property type="entry name" value="Transferase(Phosphotransferase) domain 1"/>
    <property type="match status" value="1"/>
</dbReference>
<sequence>MPFSFRDCCRKCTNCCSRSKDDKNDDLELQPNDESRSEPRYVCENPAMPARSLPPSPTDEGLGIYKALWSFKAQSEGEMSFMEKDVFRVTQPSGEWWKAEKLVDGAVVASGFVPYNYLVEGDTLDIQSWYFGKLNRFETQTLLLRTENPEGTFLVRRSDKEEVGYVLSVKVDGQAKHFKIHGEEKFCVEESRTFPTVEALVKHYRSHSISTICKLTEPCARRKPEQQNLSHVSVDEWEVPKSEFVLKQRLGTGNFAEVYLAQWNGKMNVAIKVLKENVYHGTLDHREFLLETQMLKKLRHRHLITLFAVCTESTPFYIITELMEKGNLLGFLRGPEGKTMDTDSLTDIAFQVADGMAYLESENVVHRDLAARNILVGEGNICKVADFGLARVLKEPFYVSDDKTKPYKWCAPEALSHGRFSSKSDVWSFGILLYEIFSRGAIPYPTVGNNELFDRINSGYRMPRPGKCPSPIYDIMKNCWSDVPADRPNFEELKSLLQAYDE</sequence>
<dbReference type="PRINTS" id="PR00109">
    <property type="entry name" value="TYRKINASE"/>
</dbReference>
<organism evidence="20 21">
    <name type="scientific">Coilia grayii</name>
    <name type="common">Gray's grenadier anchovy</name>
    <dbReference type="NCBI Taxonomy" id="363190"/>
    <lineage>
        <taxon>Eukaryota</taxon>
        <taxon>Metazoa</taxon>
        <taxon>Chordata</taxon>
        <taxon>Craniata</taxon>
        <taxon>Vertebrata</taxon>
        <taxon>Euteleostomi</taxon>
        <taxon>Actinopterygii</taxon>
        <taxon>Neopterygii</taxon>
        <taxon>Teleostei</taxon>
        <taxon>Clupei</taxon>
        <taxon>Clupeiformes</taxon>
        <taxon>Clupeoidei</taxon>
        <taxon>Engraulidae</taxon>
        <taxon>Coilinae</taxon>
        <taxon>Coilia</taxon>
    </lineage>
</organism>
<dbReference type="FunFam" id="1.10.510.10:FF:000399">
    <property type="entry name" value="Tyrosine-protein kinase"/>
    <property type="match status" value="1"/>
</dbReference>
<keyword evidence="8 12" id="KW-0727">SH2 domain</keyword>
<dbReference type="PROSITE" id="PS50001">
    <property type="entry name" value="SH2"/>
    <property type="match status" value="1"/>
</dbReference>
<dbReference type="InterPro" id="IPR000719">
    <property type="entry name" value="Prot_kinase_dom"/>
</dbReference>
<dbReference type="PRINTS" id="PR00401">
    <property type="entry name" value="SH2DOMAIN"/>
</dbReference>
<dbReference type="Gene3D" id="2.30.30.40">
    <property type="entry name" value="SH3 Domains"/>
    <property type="match status" value="1"/>
</dbReference>
<keyword evidence="4" id="KW-0519">Myristate</keyword>
<evidence type="ECO:0000256" key="15">
    <source>
        <dbReference type="RuleBase" id="RU362096"/>
    </source>
</evidence>
<dbReference type="FunFam" id="3.30.200.20:FF:000053">
    <property type="entry name" value="Tyrosine-protein kinase"/>
    <property type="match status" value="1"/>
</dbReference>
<comment type="catalytic activity">
    <reaction evidence="11 15">
        <text>L-tyrosyl-[protein] + ATP = O-phospho-L-tyrosyl-[protein] + ADP + H(+)</text>
        <dbReference type="Rhea" id="RHEA:10596"/>
        <dbReference type="Rhea" id="RHEA-COMP:10136"/>
        <dbReference type="Rhea" id="RHEA-COMP:20101"/>
        <dbReference type="ChEBI" id="CHEBI:15378"/>
        <dbReference type="ChEBI" id="CHEBI:30616"/>
        <dbReference type="ChEBI" id="CHEBI:46858"/>
        <dbReference type="ChEBI" id="CHEBI:61978"/>
        <dbReference type="ChEBI" id="CHEBI:456216"/>
        <dbReference type="EC" id="2.7.10.2"/>
    </reaction>
</comment>
<proteinExistence type="inferred from homology"/>
<feature type="domain" description="SH2" evidence="17">
    <location>
        <begin position="129"/>
        <end position="219"/>
    </location>
</feature>
<dbReference type="InterPro" id="IPR020635">
    <property type="entry name" value="Tyr_kinase_cat_dom"/>
</dbReference>
<name>A0ABD1KWL7_9TELE</name>
<evidence type="ECO:0000259" key="17">
    <source>
        <dbReference type="PROSITE" id="PS50001"/>
    </source>
</evidence>
<dbReference type="GO" id="GO:0005524">
    <property type="term" value="F:ATP binding"/>
    <property type="evidence" value="ECO:0007669"/>
    <property type="project" value="UniProtKB-UniRule"/>
</dbReference>
<evidence type="ECO:0000256" key="2">
    <source>
        <dbReference type="ARBA" id="ARBA00022553"/>
    </source>
</evidence>
<dbReference type="GO" id="GO:0004715">
    <property type="term" value="F:non-membrane spanning protein tyrosine kinase activity"/>
    <property type="evidence" value="ECO:0007669"/>
    <property type="project" value="UniProtKB-EC"/>
</dbReference>
<dbReference type="AlphaFoldDB" id="A0ABD1KWL7"/>
<keyword evidence="9 15" id="KW-0829">Tyrosine-protein kinase</keyword>
<evidence type="ECO:0000313" key="21">
    <source>
        <dbReference type="Proteomes" id="UP001591681"/>
    </source>
</evidence>
<evidence type="ECO:0000256" key="4">
    <source>
        <dbReference type="ARBA" id="ARBA00022707"/>
    </source>
</evidence>
<comment type="similarity">
    <text evidence="15">Belongs to the protein kinase superfamily. Tyr protein kinase family.</text>
</comment>
<dbReference type="SUPFAM" id="SSF56112">
    <property type="entry name" value="Protein kinase-like (PK-like)"/>
    <property type="match status" value="1"/>
</dbReference>
<keyword evidence="21" id="KW-1185">Reference proteome</keyword>
<dbReference type="SMART" id="SM00326">
    <property type="entry name" value="SH3"/>
    <property type="match status" value="1"/>
</dbReference>
<dbReference type="Pfam" id="PF07714">
    <property type="entry name" value="PK_Tyr_Ser-Thr"/>
    <property type="match status" value="1"/>
</dbReference>
<evidence type="ECO:0000313" key="20">
    <source>
        <dbReference type="EMBL" id="KAL2103401.1"/>
    </source>
</evidence>
<accession>A0ABD1KWL7</accession>
<dbReference type="SMART" id="SM00252">
    <property type="entry name" value="SH2"/>
    <property type="match status" value="1"/>
</dbReference>
<dbReference type="SUPFAM" id="SSF55550">
    <property type="entry name" value="SH2 domain"/>
    <property type="match status" value="1"/>
</dbReference>
<dbReference type="InterPro" id="IPR000980">
    <property type="entry name" value="SH2"/>
</dbReference>
<evidence type="ECO:0000256" key="11">
    <source>
        <dbReference type="ARBA" id="ARBA00051245"/>
    </source>
</evidence>
<dbReference type="PROSITE" id="PS50002">
    <property type="entry name" value="SH3"/>
    <property type="match status" value="1"/>
</dbReference>
<evidence type="ECO:0000256" key="12">
    <source>
        <dbReference type="PROSITE-ProRule" id="PRU00191"/>
    </source>
</evidence>
<evidence type="ECO:0000256" key="13">
    <source>
        <dbReference type="PROSITE-ProRule" id="PRU00192"/>
    </source>
</evidence>
<dbReference type="SUPFAM" id="SSF50044">
    <property type="entry name" value="SH3-domain"/>
    <property type="match status" value="1"/>
</dbReference>
<dbReference type="EC" id="2.7.10.2" evidence="15"/>
<reference evidence="20 21" key="1">
    <citation type="submission" date="2024-09" db="EMBL/GenBank/DDBJ databases">
        <title>A chromosome-level genome assembly of Gray's grenadier anchovy, Coilia grayii.</title>
        <authorList>
            <person name="Fu Z."/>
        </authorList>
    </citation>
    <scope>NUCLEOTIDE SEQUENCE [LARGE SCALE GENOMIC DNA]</scope>
    <source>
        <strain evidence="20">G4</strain>
        <tissue evidence="20">Muscle</tissue>
    </source>
</reference>
<gene>
    <name evidence="20" type="ORF">ACEWY4_000269</name>
</gene>
<dbReference type="InterPro" id="IPR008266">
    <property type="entry name" value="Tyr_kinase_AS"/>
</dbReference>
<dbReference type="InterPro" id="IPR036860">
    <property type="entry name" value="SH2_dom_sf"/>
</dbReference>
<dbReference type="Pfam" id="PF00017">
    <property type="entry name" value="SH2"/>
    <property type="match status" value="1"/>
</dbReference>
<dbReference type="Gene3D" id="3.30.505.10">
    <property type="entry name" value="SH2 domain"/>
    <property type="match status" value="1"/>
</dbReference>
<keyword evidence="3 15" id="KW-0808">Transferase</keyword>
<dbReference type="PROSITE" id="PS00109">
    <property type="entry name" value="PROTEIN_KINASE_TYR"/>
    <property type="match status" value="1"/>
</dbReference>
<dbReference type="CDD" id="cd00173">
    <property type="entry name" value="SH2"/>
    <property type="match status" value="1"/>
</dbReference>
<evidence type="ECO:0000259" key="19">
    <source>
        <dbReference type="PROSITE" id="PS50011"/>
    </source>
</evidence>
<dbReference type="PANTHER" id="PTHR24418">
    <property type="entry name" value="TYROSINE-PROTEIN KINASE"/>
    <property type="match status" value="1"/>
</dbReference>
<evidence type="ECO:0000256" key="9">
    <source>
        <dbReference type="ARBA" id="ARBA00023137"/>
    </source>
</evidence>
<feature type="region of interest" description="Disordered" evidence="16">
    <location>
        <begin position="19"/>
        <end position="40"/>
    </location>
</feature>
<evidence type="ECO:0000256" key="5">
    <source>
        <dbReference type="ARBA" id="ARBA00022741"/>
    </source>
</evidence>
<keyword evidence="1 13" id="KW-0728">SH3 domain</keyword>
<evidence type="ECO:0000256" key="7">
    <source>
        <dbReference type="ARBA" id="ARBA00022840"/>
    </source>
</evidence>